<dbReference type="AlphaFoldDB" id="A0A084H0X3"/>
<keyword evidence="3" id="KW-1185">Reference proteome</keyword>
<keyword evidence="1" id="KW-0812">Transmembrane</keyword>
<accession>A0A084H0X3</accession>
<organism evidence="2 3">
    <name type="scientific">Metabacillus indicus</name>
    <name type="common">Bacillus indicus</name>
    <dbReference type="NCBI Taxonomy" id="246786"/>
    <lineage>
        <taxon>Bacteria</taxon>
        <taxon>Bacillati</taxon>
        <taxon>Bacillota</taxon>
        <taxon>Bacilli</taxon>
        <taxon>Bacillales</taxon>
        <taxon>Bacillaceae</taxon>
        <taxon>Metabacillus</taxon>
    </lineage>
</organism>
<gene>
    <name evidence="2" type="ORF">GS18_0208045</name>
</gene>
<name>A0A084H0X3_METID</name>
<evidence type="ECO:0000313" key="2">
    <source>
        <dbReference type="EMBL" id="KEZ53235.1"/>
    </source>
</evidence>
<evidence type="ECO:0000256" key="1">
    <source>
        <dbReference type="SAM" id="Phobius"/>
    </source>
</evidence>
<keyword evidence="1" id="KW-1133">Transmembrane helix</keyword>
<reference evidence="2 3" key="1">
    <citation type="journal article" date="2005" name="Int. J. Syst. Evol. Microbiol.">
        <title>Bacillus cibi sp. nov., isolated from jeotgal, a traditional Korean fermented seafood.</title>
        <authorList>
            <person name="Yoon J.H."/>
            <person name="Lee C.H."/>
            <person name="Oh T.K."/>
        </authorList>
    </citation>
    <scope>NUCLEOTIDE SEQUENCE [LARGE SCALE GENOMIC DNA]</scope>
    <source>
        <strain evidence="2 3">DSM 16189</strain>
    </source>
</reference>
<dbReference type="STRING" id="246786.GS18_0208045"/>
<evidence type="ECO:0000313" key="3">
    <source>
        <dbReference type="Proteomes" id="UP000028549"/>
    </source>
</evidence>
<feature type="transmembrane region" description="Helical" evidence="1">
    <location>
        <begin position="67"/>
        <end position="87"/>
    </location>
</feature>
<protein>
    <submittedName>
        <fullName evidence="2">Uncharacterized protein</fullName>
    </submittedName>
</protein>
<keyword evidence="1" id="KW-0472">Membrane</keyword>
<dbReference type="EMBL" id="JNVC02000003">
    <property type="protein sequence ID" value="KEZ53235.1"/>
    <property type="molecule type" value="Genomic_DNA"/>
</dbReference>
<sequence>MIIGKAELKGSAFLIVQLRLLVLLSEQNPPKSQNRTFRRISYLTARPEQSAPLFLFIRLIRLLFPRVAAALVLAVVFVFLLFLLQAVHEV</sequence>
<dbReference type="Proteomes" id="UP000028549">
    <property type="component" value="Unassembled WGS sequence"/>
</dbReference>
<comment type="caution">
    <text evidence="2">The sequence shown here is derived from an EMBL/GenBank/DDBJ whole genome shotgun (WGS) entry which is preliminary data.</text>
</comment>
<proteinExistence type="predicted"/>